<evidence type="ECO:0000313" key="2">
    <source>
        <dbReference type="EMBL" id="MVA95844.1"/>
    </source>
</evidence>
<dbReference type="Proteomes" id="UP000463224">
    <property type="component" value="Unassembled WGS sequence"/>
</dbReference>
<feature type="transmembrane region" description="Helical" evidence="1">
    <location>
        <begin position="84"/>
        <end position="104"/>
    </location>
</feature>
<feature type="transmembrane region" description="Helical" evidence="1">
    <location>
        <begin position="124"/>
        <end position="145"/>
    </location>
</feature>
<keyword evidence="1" id="KW-0812">Transmembrane</keyword>
<protein>
    <recommendedName>
        <fullName evidence="4">DUF4149 domain-containing protein</fullName>
    </recommendedName>
</protein>
<accession>A0A844QB19</accession>
<reference evidence="2 3" key="1">
    <citation type="submission" date="2019-12" db="EMBL/GenBank/DDBJ databases">
        <title>Nitratireductor arenosus sp. nov., Isolated from sea sand, Jeju island, South Korea.</title>
        <authorList>
            <person name="Kim W."/>
        </authorList>
    </citation>
    <scope>NUCLEOTIDE SEQUENCE [LARGE SCALE GENOMIC DNA]</scope>
    <source>
        <strain evidence="2 3">CAU 1489</strain>
    </source>
</reference>
<organism evidence="2 3">
    <name type="scientific">Nitratireductor arenosus</name>
    <dbReference type="NCBI Taxonomy" id="2682096"/>
    <lineage>
        <taxon>Bacteria</taxon>
        <taxon>Pseudomonadati</taxon>
        <taxon>Pseudomonadota</taxon>
        <taxon>Alphaproteobacteria</taxon>
        <taxon>Hyphomicrobiales</taxon>
        <taxon>Phyllobacteriaceae</taxon>
        <taxon>Nitratireductor</taxon>
    </lineage>
</organism>
<keyword evidence="3" id="KW-1185">Reference proteome</keyword>
<evidence type="ECO:0000313" key="3">
    <source>
        <dbReference type="Proteomes" id="UP000463224"/>
    </source>
</evidence>
<keyword evidence="1" id="KW-1133">Transmembrane helix</keyword>
<sequence>MAKRMPVRLPAALTALAAAVWLGMVVGVSFLATPVKFQAPSLALPVALEVGRVTFGLFSRVEWGFAVLLAVSVGLPGAGRGARLLAAAVLAFVAVEAIWLLPALDARVEAVIQGRPEPASWHHLLYAVAETAKAVLLAALALLALRRLGWEAGPGRTAAGVPGD</sequence>
<comment type="caution">
    <text evidence="2">The sequence shown here is derived from an EMBL/GenBank/DDBJ whole genome shotgun (WGS) entry which is preliminary data.</text>
</comment>
<keyword evidence="1" id="KW-0472">Membrane</keyword>
<name>A0A844QB19_9HYPH</name>
<evidence type="ECO:0008006" key="4">
    <source>
        <dbReference type="Google" id="ProtNLM"/>
    </source>
</evidence>
<proteinExistence type="predicted"/>
<dbReference type="EMBL" id="WPHG01000001">
    <property type="protein sequence ID" value="MVA95844.1"/>
    <property type="molecule type" value="Genomic_DNA"/>
</dbReference>
<dbReference type="AlphaFoldDB" id="A0A844QB19"/>
<evidence type="ECO:0000256" key="1">
    <source>
        <dbReference type="SAM" id="Phobius"/>
    </source>
</evidence>
<feature type="transmembrane region" description="Helical" evidence="1">
    <location>
        <begin position="55"/>
        <end position="77"/>
    </location>
</feature>
<gene>
    <name evidence="2" type="ORF">GN330_01070</name>
</gene>